<evidence type="ECO:0000313" key="2">
    <source>
        <dbReference type="EMBL" id="OCX77468.1"/>
    </source>
</evidence>
<comment type="caution">
    <text evidence="2">The sequence shown here is derived from an EMBL/GenBank/DDBJ whole genome shotgun (WGS) entry which is preliminary data.</text>
</comment>
<dbReference type="Proteomes" id="UP000094893">
    <property type="component" value="Unassembled WGS sequence"/>
</dbReference>
<keyword evidence="1" id="KW-0812">Transmembrane</keyword>
<keyword evidence="1" id="KW-1133">Transmembrane helix</keyword>
<feature type="transmembrane region" description="Helical" evidence="1">
    <location>
        <begin position="67"/>
        <end position="85"/>
    </location>
</feature>
<proteinExistence type="predicted"/>
<protein>
    <submittedName>
        <fullName evidence="2">Uncharacterized protein</fullName>
    </submittedName>
</protein>
<name>A0A1C2INA6_ACITH</name>
<dbReference type="AlphaFoldDB" id="A0A1C2INA6"/>
<evidence type="ECO:0000313" key="3">
    <source>
        <dbReference type="Proteomes" id="UP000094893"/>
    </source>
</evidence>
<dbReference type="EMBL" id="LWSA01000001">
    <property type="protein sequence ID" value="OCX77468.1"/>
    <property type="molecule type" value="Genomic_DNA"/>
</dbReference>
<keyword evidence="1" id="KW-0472">Membrane</keyword>
<reference evidence="2 3" key="1">
    <citation type="journal article" date="2016" name="Int. J. Mol. Sci.">
        <title>Comparative genomics of the extreme acidophile Acidithiobacillus thiooxidans reveals intraspecific divergence and niche adaptation.</title>
        <authorList>
            <person name="Zhang X."/>
            <person name="Feng X."/>
            <person name="Tao J."/>
            <person name="Ma L."/>
            <person name="Xiao Y."/>
            <person name="Liang Y."/>
            <person name="Liu X."/>
            <person name="Yin H."/>
        </authorList>
    </citation>
    <scope>NUCLEOTIDE SEQUENCE [LARGE SCALE GENOMIC DNA]</scope>
    <source>
        <strain evidence="2 3">A02</strain>
    </source>
</reference>
<evidence type="ECO:0000256" key="1">
    <source>
        <dbReference type="SAM" id="Phobius"/>
    </source>
</evidence>
<organism evidence="2 3">
    <name type="scientific">Acidithiobacillus thiooxidans</name>
    <name type="common">Thiobacillus thiooxidans</name>
    <dbReference type="NCBI Taxonomy" id="930"/>
    <lineage>
        <taxon>Bacteria</taxon>
        <taxon>Pseudomonadati</taxon>
        <taxon>Pseudomonadota</taxon>
        <taxon>Acidithiobacillia</taxon>
        <taxon>Acidithiobacillales</taxon>
        <taxon>Acidithiobacillaceae</taxon>
        <taxon>Acidithiobacillus</taxon>
    </lineage>
</organism>
<accession>A0A1C2INA6</accession>
<sequence>MIRLRLCANKLKNHLNRFCRSGYLSTSCKFLKSLFIGRYKRRMLAVISLLVTLISLVFIINENALTVVAPVFAVFISGIIGYGAFIDEKRFEKLFDSKLYIYRKVLSEIWNIQKLPAIFLTSDSDDIPIEELSAALKDMNNSLNMLIVSNDATYSALSILNEKVRNKLYSLSLKFTEINGVINNQKLTDGLLYKSLDKSKLSLKSIKEIQSVDSSRSILKLKIDLYFQVMHAMKEFNDLLVDLANEMRNDLEIGKLSALNTDDIKHEITSSVNENFDFARKLINLKLKNRGIDVELK</sequence>
<gene>
    <name evidence="2" type="ORF">A6P07_00020</name>
</gene>
<feature type="transmembrane region" description="Helical" evidence="1">
    <location>
        <begin position="43"/>
        <end position="61"/>
    </location>
</feature>